<gene>
    <name evidence="6" type="ORF">K458DRAFT_286857</name>
</gene>
<dbReference type="Proteomes" id="UP000799291">
    <property type="component" value="Unassembled WGS sequence"/>
</dbReference>
<dbReference type="EMBL" id="MU005570">
    <property type="protein sequence ID" value="KAF2691198.1"/>
    <property type="molecule type" value="Genomic_DNA"/>
</dbReference>
<dbReference type="GO" id="GO:0016020">
    <property type="term" value="C:membrane"/>
    <property type="evidence" value="ECO:0007669"/>
    <property type="project" value="UniProtKB-SubCell"/>
</dbReference>
<accession>A0A6G1JL91</accession>
<dbReference type="OrthoDB" id="2901184at2759"/>
<feature type="transmembrane region" description="Helical" evidence="5">
    <location>
        <begin position="301"/>
        <end position="320"/>
    </location>
</feature>
<feature type="transmembrane region" description="Helical" evidence="5">
    <location>
        <begin position="118"/>
        <end position="138"/>
    </location>
</feature>
<feature type="transmembrane region" description="Helical" evidence="5">
    <location>
        <begin position="216"/>
        <end position="238"/>
    </location>
</feature>
<evidence type="ECO:0000256" key="3">
    <source>
        <dbReference type="ARBA" id="ARBA00022989"/>
    </source>
</evidence>
<name>A0A6G1JL91_9PLEO</name>
<dbReference type="InterPro" id="IPR004695">
    <property type="entry name" value="SLAC1/Mae1/Ssu1/TehA"/>
</dbReference>
<sequence length="369" mass="41145">MRVRLKHFTWAWFTSTMSTGGLAIALARTPHRFGGLQTIGAIVFIFNLALFLILCMCMTARASLHFAHFKRSFINPQESFFFSSFLLSICIILCDIQLYGLTYGPCGPWLITTLRVLYWIYAAVSLINAIFQYFVFMIDKLDRRPVPFNLSWFLTGYSAMLTGTVASIIAESQPPEHRISILVSGCAYQGFGFLFSMVLVMLHIMQLMEKGLPPAAVRAGLFIPVGTPAYTIIAFIGQARAIPTSYGYFAAHPASTEILLTMVLFISIALWILTFWLFAIAVLGCIWAFRRPGKMSFALPWWAFIFPNVGFTVATVDIGMELGNEGILWVGSAMTIGLVAIWVVTVGMCVRAVVMGKIVWPGRDEDKNM</sequence>
<dbReference type="Gene3D" id="1.50.10.150">
    <property type="entry name" value="Voltage-dependent anion channel"/>
    <property type="match status" value="1"/>
</dbReference>
<feature type="transmembrane region" description="Helical" evidence="5">
    <location>
        <begin position="150"/>
        <end position="169"/>
    </location>
</feature>
<feature type="transmembrane region" description="Helical" evidence="5">
    <location>
        <begin position="181"/>
        <end position="204"/>
    </location>
</feature>
<keyword evidence="7" id="KW-1185">Reference proteome</keyword>
<dbReference type="InterPro" id="IPR030185">
    <property type="entry name" value="Mae1"/>
</dbReference>
<feature type="transmembrane region" description="Helical" evidence="5">
    <location>
        <begin position="7"/>
        <end position="27"/>
    </location>
</feature>
<reference evidence="6" key="1">
    <citation type="journal article" date="2020" name="Stud. Mycol.">
        <title>101 Dothideomycetes genomes: a test case for predicting lifestyles and emergence of pathogens.</title>
        <authorList>
            <person name="Haridas S."/>
            <person name="Albert R."/>
            <person name="Binder M."/>
            <person name="Bloem J."/>
            <person name="Labutti K."/>
            <person name="Salamov A."/>
            <person name="Andreopoulos B."/>
            <person name="Baker S."/>
            <person name="Barry K."/>
            <person name="Bills G."/>
            <person name="Bluhm B."/>
            <person name="Cannon C."/>
            <person name="Castanera R."/>
            <person name="Culley D."/>
            <person name="Daum C."/>
            <person name="Ezra D."/>
            <person name="Gonzalez J."/>
            <person name="Henrissat B."/>
            <person name="Kuo A."/>
            <person name="Liang C."/>
            <person name="Lipzen A."/>
            <person name="Lutzoni F."/>
            <person name="Magnuson J."/>
            <person name="Mondo S."/>
            <person name="Nolan M."/>
            <person name="Ohm R."/>
            <person name="Pangilinan J."/>
            <person name="Park H.-J."/>
            <person name="Ramirez L."/>
            <person name="Alfaro M."/>
            <person name="Sun H."/>
            <person name="Tritt A."/>
            <person name="Yoshinaga Y."/>
            <person name="Zwiers L.-H."/>
            <person name="Turgeon B."/>
            <person name="Goodwin S."/>
            <person name="Spatafora J."/>
            <person name="Crous P."/>
            <person name="Grigoriev I."/>
        </authorList>
    </citation>
    <scope>NUCLEOTIDE SEQUENCE</scope>
    <source>
        <strain evidence="6">CBS 122367</strain>
    </source>
</reference>
<protein>
    <submittedName>
        <fullName evidence="6">C4-dicarboxylate transporter/malic acid transport protein</fullName>
    </submittedName>
</protein>
<evidence type="ECO:0000256" key="4">
    <source>
        <dbReference type="ARBA" id="ARBA00023136"/>
    </source>
</evidence>
<dbReference type="CDD" id="cd09317">
    <property type="entry name" value="TDT_Mae1_like"/>
    <property type="match status" value="1"/>
</dbReference>
<proteinExistence type="predicted"/>
<feature type="transmembrane region" description="Helical" evidence="5">
    <location>
        <begin position="258"/>
        <end position="289"/>
    </location>
</feature>
<keyword evidence="3 5" id="KW-1133">Transmembrane helix</keyword>
<keyword evidence="4 5" id="KW-0472">Membrane</keyword>
<evidence type="ECO:0000256" key="5">
    <source>
        <dbReference type="SAM" id="Phobius"/>
    </source>
</evidence>
<dbReference type="PANTHER" id="PTHR31162:SF0">
    <property type="entry name" value="MALIC ACID TRANSPORT PROTEIN"/>
    <property type="match status" value="1"/>
</dbReference>
<dbReference type="GO" id="GO:0015140">
    <property type="term" value="F:malate transmembrane transporter activity"/>
    <property type="evidence" value="ECO:0007669"/>
    <property type="project" value="InterPro"/>
</dbReference>
<feature type="transmembrane region" description="Helical" evidence="5">
    <location>
        <begin position="39"/>
        <end position="59"/>
    </location>
</feature>
<evidence type="ECO:0000256" key="2">
    <source>
        <dbReference type="ARBA" id="ARBA00022692"/>
    </source>
</evidence>
<evidence type="ECO:0000256" key="1">
    <source>
        <dbReference type="ARBA" id="ARBA00004141"/>
    </source>
</evidence>
<comment type="subcellular location">
    <subcellularLocation>
        <location evidence="1">Membrane</location>
        <topology evidence="1">Multi-pass membrane protein</topology>
    </subcellularLocation>
</comment>
<keyword evidence="2 5" id="KW-0812">Transmembrane</keyword>
<evidence type="ECO:0000313" key="6">
    <source>
        <dbReference type="EMBL" id="KAF2691198.1"/>
    </source>
</evidence>
<evidence type="ECO:0000313" key="7">
    <source>
        <dbReference type="Proteomes" id="UP000799291"/>
    </source>
</evidence>
<organism evidence="6 7">
    <name type="scientific">Lentithecium fluviatile CBS 122367</name>
    <dbReference type="NCBI Taxonomy" id="1168545"/>
    <lineage>
        <taxon>Eukaryota</taxon>
        <taxon>Fungi</taxon>
        <taxon>Dikarya</taxon>
        <taxon>Ascomycota</taxon>
        <taxon>Pezizomycotina</taxon>
        <taxon>Dothideomycetes</taxon>
        <taxon>Pleosporomycetidae</taxon>
        <taxon>Pleosporales</taxon>
        <taxon>Massarineae</taxon>
        <taxon>Lentitheciaceae</taxon>
        <taxon>Lentithecium</taxon>
    </lineage>
</organism>
<feature type="transmembrane region" description="Helical" evidence="5">
    <location>
        <begin position="326"/>
        <end position="354"/>
    </location>
</feature>
<dbReference type="PANTHER" id="PTHR31162">
    <property type="entry name" value="MALIC ACID TRANSPORT PROTEIN-RELATED"/>
    <property type="match status" value="1"/>
</dbReference>
<dbReference type="InterPro" id="IPR038665">
    <property type="entry name" value="Voltage-dep_anion_channel_sf"/>
</dbReference>
<dbReference type="AlphaFoldDB" id="A0A6G1JL91"/>
<dbReference type="Pfam" id="PF03595">
    <property type="entry name" value="SLAC1"/>
    <property type="match status" value="1"/>
</dbReference>
<feature type="transmembrane region" description="Helical" evidence="5">
    <location>
        <begin position="80"/>
        <end position="98"/>
    </location>
</feature>